<evidence type="ECO:0000313" key="4">
    <source>
        <dbReference type="Proteomes" id="UP000612055"/>
    </source>
</evidence>
<accession>A0A836C165</accession>
<feature type="compositionally biased region" description="Gly residues" evidence="1">
    <location>
        <begin position="191"/>
        <end position="201"/>
    </location>
</feature>
<feature type="compositionally biased region" description="Gly residues" evidence="1">
    <location>
        <begin position="209"/>
        <end position="218"/>
    </location>
</feature>
<dbReference type="OrthoDB" id="10643990at2759"/>
<keyword evidence="2" id="KW-1133">Transmembrane helix</keyword>
<sequence length="242" mass="23284">MIEVYRPRGAYGHASPSHPGAIVAHGFGRPSVQTPSSPSPGASAGMSWPLSTLANDWTDVILPRGAGGAGGFNVWELSPGKLRTAAVAFTFVVTAGYISMLAAGGLIAILVTGAVVTACVLLTVLTATTLIALIVTGVPAGYALLRLIAASRGGGGGGSGGGGAFGAARSASGNLFSSLFGGSEGGRAEGSSGGGGGGGPKGFSFGAPAGAGAGGQTGSHGHAPSWPPRRYGGGYTAGDDED</sequence>
<keyword evidence="2" id="KW-0472">Membrane</keyword>
<keyword evidence="4" id="KW-1185">Reference proteome</keyword>
<protein>
    <submittedName>
        <fullName evidence="3">Uncharacterized protein</fullName>
    </submittedName>
</protein>
<feature type="region of interest" description="Disordered" evidence="1">
    <location>
        <begin position="184"/>
        <end position="242"/>
    </location>
</feature>
<evidence type="ECO:0000313" key="3">
    <source>
        <dbReference type="EMBL" id="KAG2496601.1"/>
    </source>
</evidence>
<dbReference type="Proteomes" id="UP000612055">
    <property type="component" value="Unassembled WGS sequence"/>
</dbReference>
<name>A0A836C165_9CHLO</name>
<feature type="transmembrane region" description="Helical" evidence="2">
    <location>
        <begin position="115"/>
        <end position="145"/>
    </location>
</feature>
<reference evidence="3" key="1">
    <citation type="journal article" date="2020" name="bioRxiv">
        <title>Comparative genomics of Chlamydomonas.</title>
        <authorList>
            <person name="Craig R.J."/>
            <person name="Hasan A.R."/>
            <person name="Ness R.W."/>
            <person name="Keightley P.D."/>
        </authorList>
    </citation>
    <scope>NUCLEOTIDE SEQUENCE</scope>
    <source>
        <strain evidence="3">CCAP 11/70</strain>
    </source>
</reference>
<evidence type="ECO:0000256" key="2">
    <source>
        <dbReference type="SAM" id="Phobius"/>
    </source>
</evidence>
<dbReference type="EMBL" id="JAEHOE010000018">
    <property type="protein sequence ID" value="KAG2496601.1"/>
    <property type="molecule type" value="Genomic_DNA"/>
</dbReference>
<proteinExistence type="predicted"/>
<dbReference type="AlphaFoldDB" id="A0A836C165"/>
<evidence type="ECO:0000256" key="1">
    <source>
        <dbReference type="SAM" id="MobiDB-lite"/>
    </source>
</evidence>
<gene>
    <name evidence="3" type="ORF">HYH03_005423</name>
</gene>
<keyword evidence="2" id="KW-0812">Transmembrane</keyword>
<organism evidence="3 4">
    <name type="scientific">Edaphochlamys debaryana</name>
    <dbReference type="NCBI Taxonomy" id="47281"/>
    <lineage>
        <taxon>Eukaryota</taxon>
        <taxon>Viridiplantae</taxon>
        <taxon>Chlorophyta</taxon>
        <taxon>core chlorophytes</taxon>
        <taxon>Chlorophyceae</taxon>
        <taxon>CS clade</taxon>
        <taxon>Chlamydomonadales</taxon>
        <taxon>Chlamydomonadales incertae sedis</taxon>
        <taxon>Edaphochlamys</taxon>
    </lineage>
</organism>
<comment type="caution">
    <text evidence="3">The sequence shown here is derived from an EMBL/GenBank/DDBJ whole genome shotgun (WGS) entry which is preliminary data.</text>
</comment>
<feature type="transmembrane region" description="Helical" evidence="2">
    <location>
        <begin position="85"/>
        <end position="109"/>
    </location>
</feature>